<reference evidence="1 2" key="1">
    <citation type="journal article" date="2020" name="Cell Host Microbe">
        <title>Functional and Genomic Variation between Human-Derived Isolates of Lachnospiraceae Reveals Inter- and Intra-Species Diversity.</title>
        <authorList>
            <person name="Sorbara M.T."/>
            <person name="Littmann E.R."/>
            <person name="Fontana E."/>
            <person name="Moody T.U."/>
            <person name="Kohout C.E."/>
            <person name="Gjonbalaj M."/>
            <person name="Eaton V."/>
            <person name="Seok R."/>
            <person name="Leiner I.M."/>
            <person name="Pamer E.G."/>
        </authorList>
    </citation>
    <scope>NUCLEOTIDE SEQUENCE [LARGE SCALE GENOMIC DNA]</scope>
    <source>
        <strain evidence="1 2">MSK.17.74</strain>
    </source>
</reference>
<dbReference type="Proteomes" id="UP001644719">
    <property type="component" value="Unassembled WGS sequence"/>
</dbReference>
<protein>
    <submittedName>
        <fullName evidence="1">RusA family crossover junction endodeoxyribonuclease</fullName>
    </submittedName>
</protein>
<evidence type="ECO:0000313" key="2">
    <source>
        <dbReference type="Proteomes" id="UP001644719"/>
    </source>
</evidence>
<proteinExistence type="predicted"/>
<evidence type="ECO:0000313" key="1">
    <source>
        <dbReference type="EMBL" id="NSG84283.1"/>
    </source>
</evidence>
<dbReference type="InterPro" id="IPR036614">
    <property type="entry name" value="RusA-like_sf"/>
</dbReference>
<keyword evidence="2" id="KW-1185">Reference proteome</keyword>
<accession>A0ABX2H3X4</accession>
<sequence length="189" mass="22606">MAEKLYLTSPMPPSVNHYTSVRTIMKNGRPLSMVYETKEAKDYKKAFKKIIEDEVKKQNWTREVNDTQHFFIDAVFYFDRIDKDCANYEKCLDDTITETQLIWKDDNVALFRPQRIFYDKDNPRIELTIYPVEYIGIFNSDDDKVKFEDKCKTCKRYARNCSLLRKAIEGRIQPEIKDYVCEKYSEIKN</sequence>
<dbReference type="InterPro" id="IPR008822">
    <property type="entry name" value="Endonuclease_RusA-like"/>
</dbReference>
<dbReference type="Pfam" id="PF05866">
    <property type="entry name" value="RusA"/>
    <property type="match status" value="1"/>
</dbReference>
<dbReference type="EMBL" id="JAAITS010000004">
    <property type="protein sequence ID" value="NSG84283.1"/>
    <property type="molecule type" value="Genomic_DNA"/>
</dbReference>
<dbReference type="Gene3D" id="3.30.1330.70">
    <property type="entry name" value="Holliday junction resolvase RusA"/>
    <property type="match status" value="1"/>
</dbReference>
<gene>
    <name evidence="1" type="ORF">G5B17_02265</name>
</gene>
<comment type="caution">
    <text evidence="1">The sequence shown here is derived from an EMBL/GenBank/DDBJ whole genome shotgun (WGS) entry which is preliminary data.</text>
</comment>
<organism evidence="1 2">
    <name type="scientific">Blautia faecis</name>
    <dbReference type="NCBI Taxonomy" id="871665"/>
    <lineage>
        <taxon>Bacteria</taxon>
        <taxon>Bacillati</taxon>
        <taxon>Bacillota</taxon>
        <taxon>Clostridia</taxon>
        <taxon>Lachnospirales</taxon>
        <taxon>Lachnospiraceae</taxon>
        <taxon>Blautia</taxon>
    </lineage>
</organism>
<dbReference type="SUPFAM" id="SSF103084">
    <property type="entry name" value="Holliday junction resolvase RusA"/>
    <property type="match status" value="1"/>
</dbReference>
<dbReference type="RefSeq" id="WP_173769271.1">
    <property type="nucleotide sequence ID" value="NZ_JAAITS010000004.1"/>
</dbReference>
<name>A0ABX2H3X4_9FIRM</name>